<gene>
    <name evidence="11" type="ORF">GCM10009864_26500</name>
</gene>
<keyword evidence="7" id="KW-0046">Antibiotic resistance</keyword>
<feature type="transmembrane region" description="Helical" evidence="9">
    <location>
        <begin position="7"/>
        <end position="30"/>
    </location>
</feature>
<evidence type="ECO:0000256" key="1">
    <source>
        <dbReference type="ARBA" id="ARBA00004651"/>
    </source>
</evidence>
<feature type="transmembrane region" description="Helical" evidence="9">
    <location>
        <begin position="129"/>
        <end position="152"/>
    </location>
</feature>
<dbReference type="InterPro" id="IPR004638">
    <property type="entry name" value="EmrB-like"/>
</dbReference>
<feature type="transmembrane region" description="Helical" evidence="9">
    <location>
        <begin position="471"/>
        <end position="494"/>
    </location>
</feature>
<dbReference type="EMBL" id="BAAARK010000006">
    <property type="protein sequence ID" value="GAA2658481.1"/>
    <property type="molecule type" value="Genomic_DNA"/>
</dbReference>
<accession>A0ABN3RQY3</accession>
<comment type="subcellular location">
    <subcellularLocation>
        <location evidence="1">Cell membrane</location>
        <topology evidence="1">Multi-pass membrane protein</topology>
    </subcellularLocation>
</comment>
<name>A0ABN3RQY3_9ACTN</name>
<feature type="transmembrane region" description="Helical" evidence="9">
    <location>
        <begin position="158"/>
        <end position="176"/>
    </location>
</feature>
<protein>
    <submittedName>
        <fullName evidence="11">MFS transporter</fullName>
    </submittedName>
</protein>
<organism evidence="11 12">
    <name type="scientific">Streptomyces lunalinharesii</name>
    <dbReference type="NCBI Taxonomy" id="333384"/>
    <lineage>
        <taxon>Bacteria</taxon>
        <taxon>Bacillati</taxon>
        <taxon>Actinomycetota</taxon>
        <taxon>Actinomycetes</taxon>
        <taxon>Kitasatosporales</taxon>
        <taxon>Streptomycetaceae</taxon>
        <taxon>Streptomyces</taxon>
    </lineage>
</organism>
<feature type="transmembrane region" description="Helical" evidence="9">
    <location>
        <begin position="72"/>
        <end position="91"/>
    </location>
</feature>
<keyword evidence="6 9" id="KW-0472">Membrane</keyword>
<feature type="transmembrane region" description="Helical" evidence="9">
    <location>
        <begin position="299"/>
        <end position="318"/>
    </location>
</feature>
<proteinExistence type="predicted"/>
<feature type="transmembrane region" description="Helical" evidence="9">
    <location>
        <begin position="355"/>
        <end position="381"/>
    </location>
</feature>
<evidence type="ECO:0000256" key="7">
    <source>
        <dbReference type="ARBA" id="ARBA00023251"/>
    </source>
</evidence>
<dbReference type="Proteomes" id="UP001500994">
    <property type="component" value="Unassembled WGS sequence"/>
</dbReference>
<dbReference type="PROSITE" id="PS50850">
    <property type="entry name" value="MFS"/>
    <property type="match status" value="1"/>
</dbReference>
<evidence type="ECO:0000256" key="9">
    <source>
        <dbReference type="SAM" id="Phobius"/>
    </source>
</evidence>
<dbReference type="PANTHER" id="PTHR42718:SF49">
    <property type="entry name" value="EXPORT PROTEIN"/>
    <property type="match status" value="1"/>
</dbReference>
<feature type="transmembrane region" description="Helical" evidence="9">
    <location>
        <begin position="402"/>
        <end position="419"/>
    </location>
</feature>
<feature type="transmembrane region" description="Helical" evidence="9">
    <location>
        <begin position="229"/>
        <end position="246"/>
    </location>
</feature>
<evidence type="ECO:0000313" key="12">
    <source>
        <dbReference type="Proteomes" id="UP001500994"/>
    </source>
</evidence>
<feature type="region of interest" description="Disordered" evidence="8">
    <location>
        <begin position="500"/>
        <end position="524"/>
    </location>
</feature>
<keyword evidence="2" id="KW-0813">Transport</keyword>
<keyword evidence="3" id="KW-1003">Cell membrane</keyword>
<feature type="transmembrane region" description="Helical" evidence="9">
    <location>
        <begin position="258"/>
        <end position="279"/>
    </location>
</feature>
<dbReference type="Gene3D" id="1.20.1250.20">
    <property type="entry name" value="MFS general substrate transporter like domains"/>
    <property type="match status" value="1"/>
</dbReference>
<reference evidence="11 12" key="1">
    <citation type="journal article" date="2019" name="Int. J. Syst. Evol. Microbiol.">
        <title>The Global Catalogue of Microorganisms (GCM) 10K type strain sequencing project: providing services to taxonomists for standard genome sequencing and annotation.</title>
        <authorList>
            <consortium name="The Broad Institute Genomics Platform"/>
            <consortium name="The Broad Institute Genome Sequencing Center for Infectious Disease"/>
            <person name="Wu L."/>
            <person name="Ma J."/>
        </authorList>
    </citation>
    <scope>NUCLEOTIDE SEQUENCE [LARGE SCALE GENOMIC DNA]</scope>
    <source>
        <strain evidence="11 12">JCM 16374</strain>
    </source>
</reference>
<dbReference type="InterPro" id="IPR036259">
    <property type="entry name" value="MFS_trans_sf"/>
</dbReference>
<evidence type="ECO:0000256" key="3">
    <source>
        <dbReference type="ARBA" id="ARBA00022475"/>
    </source>
</evidence>
<dbReference type="Gene3D" id="1.20.1720.10">
    <property type="entry name" value="Multidrug resistance protein D"/>
    <property type="match status" value="1"/>
</dbReference>
<sequence>MRKWGPLVAICLGTFMLLLDVTIVLVALPAMSDALGTDLSGLQWVIDGYALALAAALLGVGMVADIKGRRPVYLAGLVLFAVASLACGLASSTGMLIAARIVQGLGAAAMFTATLSLLTAAYTGRARSVALGVWGAVASGAAALGPVLGGLLTQGLTWRWIFFINLPIAAATVLLTQRVITERPVTEPAIAVQRRRMDVPGLLLFALAGTMLVYGLTQAHGSGWGGLQTLFPLGIFLVAAVAFVLVQRRSAHPMLDLALFRQPTFVSAVLAIFVGQVVAFGFQPYTSVWLQSLTGLSPLRAGLVIVPQAIAAVLVSALGSRALARVPLKARMLAGLALIGVGALGQAVLHASAGWAVLVPGLIVSGLGVGLLTPASSALAMEAVDSRRSGMASGAYSTFQQLGYALGVAVFGTLTAARMQHELTGHVPDAHRAAGQLSAGTIGELTDHLTGSARAATDHLLHAAFASGLNATAVIGAVLAGATVVLITAVRFCAHTSPAPASRAAAASEPRRRATQDTARTTHP</sequence>
<dbReference type="PANTHER" id="PTHR42718">
    <property type="entry name" value="MAJOR FACILITATOR SUPERFAMILY MULTIDRUG TRANSPORTER MFSC"/>
    <property type="match status" value="1"/>
</dbReference>
<dbReference type="Pfam" id="PF07690">
    <property type="entry name" value="MFS_1"/>
    <property type="match status" value="1"/>
</dbReference>
<dbReference type="InterPro" id="IPR020846">
    <property type="entry name" value="MFS_dom"/>
</dbReference>
<dbReference type="CDD" id="cd17321">
    <property type="entry name" value="MFS_MMR_MDR_like"/>
    <property type="match status" value="1"/>
</dbReference>
<keyword evidence="5 9" id="KW-1133">Transmembrane helix</keyword>
<evidence type="ECO:0000256" key="5">
    <source>
        <dbReference type="ARBA" id="ARBA00022989"/>
    </source>
</evidence>
<feature type="transmembrane region" description="Helical" evidence="9">
    <location>
        <begin position="197"/>
        <end position="217"/>
    </location>
</feature>
<feature type="domain" description="Major facilitator superfamily (MFS) profile" evidence="10">
    <location>
        <begin position="6"/>
        <end position="491"/>
    </location>
</feature>
<evidence type="ECO:0000256" key="8">
    <source>
        <dbReference type="SAM" id="MobiDB-lite"/>
    </source>
</evidence>
<dbReference type="RefSeq" id="WP_344575320.1">
    <property type="nucleotide sequence ID" value="NZ_BAAARK010000006.1"/>
</dbReference>
<comment type="caution">
    <text evidence="11">The sequence shown here is derived from an EMBL/GenBank/DDBJ whole genome shotgun (WGS) entry which is preliminary data.</text>
</comment>
<evidence type="ECO:0000256" key="6">
    <source>
        <dbReference type="ARBA" id="ARBA00023136"/>
    </source>
</evidence>
<dbReference type="PRINTS" id="PR01036">
    <property type="entry name" value="TCRTETB"/>
</dbReference>
<feature type="transmembrane region" description="Helical" evidence="9">
    <location>
        <begin position="42"/>
        <end position="60"/>
    </location>
</feature>
<evidence type="ECO:0000259" key="10">
    <source>
        <dbReference type="PROSITE" id="PS50850"/>
    </source>
</evidence>
<evidence type="ECO:0000256" key="4">
    <source>
        <dbReference type="ARBA" id="ARBA00022692"/>
    </source>
</evidence>
<dbReference type="InterPro" id="IPR011701">
    <property type="entry name" value="MFS"/>
</dbReference>
<evidence type="ECO:0000313" key="11">
    <source>
        <dbReference type="EMBL" id="GAA2658481.1"/>
    </source>
</evidence>
<evidence type="ECO:0000256" key="2">
    <source>
        <dbReference type="ARBA" id="ARBA00022448"/>
    </source>
</evidence>
<feature type="transmembrane region" description="Helical" evidence="9">
    <location>
        <begin position="330"/>
        <end position="349"/>
    </location>
</feature>
<keyword evidence="12" id="KW-1185">Reference proteome</keyword>
<feature type="transmembrane region" description="Helical" evidence="9">
    <location>
        <begin position="97"/>
        <end position="122"/>
    </location>
</feature>
<keyword evidence="4 9" id="KW-0812">Transmembrane</keyword>
<dbReference type="NCBIfam" id="TIGR00711">
    <property type="entry name" value="efflux_EmrB"/>
    <property type="match status" value="1"/>
</dbReference>
<dbReference type="SUPFAM" id="SSF103473">
    <property type="entry name" value="MFS general substrate transporter"/>
    <property type="match status" value="1"/>
</dbReference>